<reference evidence="1" key="1">
    <citation type="journal article" date="2014" name="Int. J. Syst. Evol. Microbiol.">
        <title>Complete genome sequence of Corynebacterium casei LMG S-19264T (=DSM 44701T), isolated from a smear-ripened cheese.</title>
        <authorList>
            <consortium name="US DOE Joint Genome Institute (JGI-PGF)"/>
            <person name="Walter F."/>
            <person name="Albersmeier A."/>
            <person name="Kalinowski J."/>
            <person name="Ruckert C."/>
        </authorList>
    </citation>
    <scope>NUCLEOTIDE SEQUENCE</scope>
    <source>
        <strain evidence="1">CGMCC 4.7368</strain>
    </source>
</reference>
<dbReference type="EMBL" id="BMNH01000029">
    <property type="protein sequence ID" value="GGO79755.1"/>
    <property type="molecule type" value="Genomic_DNA"/>
</dbReference>
<dbReference type="AlphaFoldDB" id="A0A918DRQ1"/>
<evidence type="ECO:0008006" key="3">
    <source>
        <dbReference type="Google" id="ProtNLM"/>
    </source>
</evidence>
<evidence type="ECO:0000313" key="2">
    <source>
        <dbReference type="Proteomes" id="UP000646523"/>
    </source>
</evidence>
<dbReference type="Proteomes" id="UP000646523">
    <property type="component" value="Unassembled WGS sequence"/>
</dbReference>
<keyword evidence="2" id="KW-1185">Reference proteome</keyword>
<name>A0A918DRQ1_9ACTN</name>
<dbReference type="RefSeq" id="WP_189128013.1">
    <property type="nucleotide sequence ID" value="NZ_BMNH01000029.1"/>
</dbReference>
<gene>
    <name evidence="1" type="ORF">GCM10012289_64840</name>
</gene>
<evidence type="ECO:0000313" key="1">
    <source>
        <dbReference type="EMBL" id="GGO79755.1"/>
    </source>
</evidence>
<sequence>MQRSEARRLGALLSPIRLAEYELRCASDPVAALRLHCWNTEISEAFYGPLQYLELAMRSVMTRELVAHFRRDDWWNHPGTQLTYGARRRIDEAEQQIQRTGLPVDAHFVTEELPFGFYVSLLGRGDGYDQRLWRPALYRAFPGHRGRRRDLHQKVDYLRVFRNKIAHHGAIHHRHLVADHDAIVECLRLIDPGLAAMVDQHSRVREVLARRP</sequence>
<protein>
    <recommendedName>
        <fullName evidence="3">Abi-like protein</fullName>
    </recommendedName>
</protein>
<organism evidence="1 2">
    <name type="scientific">Nonomuraea cavernae</name>
    <dbReference type="NCBI Taxonomy" id="2045107"/>
    <lineage>
        <taxon>Bacteria</taxon>
        <taxon>Bacillati</taxon>
        <taxon>Actinomycetota</taxon>
        <taxon>Actinomycetes</taxon>
        <taxon>Streptosporangiales</taxon>
        <taxon>Streptosporangiaceae</taxon>
        <taxon>Nonomuraea</taxon>
    </lineage>
</organism>
<comment type="caution">
    <text evidence="1">The sequence shown here is derived from an EMBL/GenBank/DDBJ whole genome shotgun (WGS) entry which is preliminary data.</text>
</comment>
<accession>A0A918DRQ1</accession>
<proteinExistence type="predicted"/>
<reference evidence="1" key="2">
    <citation type="submission" date="2020-09" db="EMBL/GenBank/DDBJ databases">
        <authorList>
            <person name="Sun Q."/>
            <person name="Zhou Y."/>
        </authorList>
    </citation>
    <scope>NUCLEOTIDE SEQUENCE</scope>
    <source>
        <strain evidence="1">CGMCC 4.7368</strain>
    </source>
</reference>